<dbReference type="InterPro" id="IPR000196">
    <property type="entry name" value="Ribosomal_eL19_dom"/>
</dbReference>
<dbReference type="FunFam" id="1.10.1650.10:FF:000001">
    <property type="entry name" value="Ribosomal protein L19"/>
    <property type="match status" value="1"/>
</dbReference>
<feature type="non-terminal residue" evidence="5">
    <location>
        <position position="54"/>
    </location>
</feature>
<dbReference type="GO" id="GO:0003735">
    <property type="term" value="F:structural constituent of ribosome"/>
    <property type="evidence" value="ECO:0007669"/>
    <property type="project" value="InterPro"/>
</dbReference>
<feature type="domain" description="Large ribosomal subunit protein eL19" evidence="4">
    <location>
        <begin position="1"/>
        <end position="54"/>
    </location>
</feature>
<comment type="caution">
    <text evidence="5">The sequence shown here is derived from an EMBL/GenBank/DDBJ whole genome shotgun (WGS) entry which is preliminary data.</text>
</comment>
<proteinExistence type="inferred from homology"/>
<evidence type="ECO:0000256" key="1">
    <source>
        <dbReference type="ARBA" id="ARBA00011082"/>
    </source>
</evidence>
<evidence type="ECO:0000256" key="3">
    <source>
        <dbReference type="ARBA" id="ARBA00023274"/>
    </source>
</evidence>
<accession>A0A813BVZ9</accession>
<protein>
    <submittedName>
        <fullName evidence="5">RPL19A protein</fullName>
    </submittedName>
</protein>
<dbReference type="SUPFAM" id="SSF48140">
    <property type="entry name" value="Ribosomal protein L19 (L19e)"/>
    <property type="match status" value="1"/>
</dbReference>
<dbReference type="InterPro" id="IPR015972">
    <property type="entry name" value="Ribosomal_eL19_dom1"/>
</dbReference>
<dbReference type="SMART" id="SM01416">
    <property type="entry name" value="Ribosomal_L19e"/>
    <property type="match status" value="1"/>
</dbReference>
<dbReference type="GO" id="GO:0022625">
    <property type="term" value="C:cytosolic large ribosomal subunit"/>
    <property type="evidence" value="ECO:0007669"/>
    <property type="project" value="InterPro"/>
</dbReference>
<reference evidence="5" key="1">
    <citation type="submission" date="2021-02" db="EMBL/GenBank/DDBJ databases">
        <authorList>
            <person name="Dougan E. K."/>
            <person name="Rhodes N."/>
            <person name="Thang M."/>
            <person name="Chan C."/>
        </authorList>
    </citation>
    <scope>NUCLEOTIDE SEQUENCE</scope>
</reference>
<feature type="non-terminal residue" evidence="5">
    <location>
        <position position="1"/>
    </location>
</feature>
<keyword evidence="3" id="KW-0687">Ribonucleoprotein</keyword>
<dbReference type="InterPro" id="IPR035970">
    <property type="entry name" value="60S_ribosomal_eL19_sf"/>
</dbReference>
<keyword evidence="2" id="KW-0689">Ribosomal protein</keyword>
<name>A0A813BVZ9_9DINO</name>
<dbReference type="GO" id="GO:0003723">
    <property type="term" value="F:RNA binding"/>
    <property type="evidence" value="ECO:0007669"/>
    <property type="project" value="InterPro"/>
</dbReference>
<dbReference type="OrthoDB" id="5407653at2759"/>
<dbReference type="AlphaFoldDB" id="A0A813BVZ9"/>
<dbReference type="InterPro" id="IPR039547">
    <property type="entry name" value="Ribosomal_eL19"/>
</dbReference>
<evidence type="ECO:0000313" key="5">
    <source>
        <dbReference type="EMBL" id="CAE7927355.1"/>
    </source>
</evidence>
<evidence type="ECO:0000313" key="6">
    <source>
        <dbReference type="Proteomes" id="UP000601435"/>
    </source>
</evidence>
<organism evidence="5 6">
    <name type="scientific">Symbiodinium necroappetens</name>
    <dbReference type="NCBI Taxonomy" id="1628268"/>
    <lineage>
        <taxon>Eukaryota</taxon>
        <taxon>Sar</taxon>
        <taxon>Alveolata</taxon>
        <taxon>Dinophyceae</taxon>
        <taxon>Suessiales</taxon>
        <taxon>Symbiodiniaceae</taxon>
        <taxon>Symbiodinium</taxon>
    </lineage>
</organism>
<comment type="similarity">
    <text evidence="1">Belongs to the eukaryotic ribosomal protein eL19 family.</text>
</comment>
<sequence length="54" mass="6139">KLQKRLAASILGCGKLDPNETNELSMANSRFNIRKMIKDGLIIRKAVKMHSRSR</sequence>
<dbReference type="EMBL" id="CAJNJA010080360">
    <property type="protein sequence ID" value="CAE7927355.1"/>
    <property type="molecule type" value="Genomic_DNA"/>
</dbReference>
<gene>
    <name evidence="5" type="primary">RPL19A</name>
    <name evidence="5" type="ORF">SNEC2469_LOCUS32156</name>
</gene>
<dbReference type="Pfam" id="PF01280">
    <property type="entry name" value="Ribosomal_L19e"/>
    <property type="match status" value="1"/>
</dbReference>
<dbReference type="Proteomes" id="UP000601435">
    <property type="component" value="Unassembled WGS sequence"/>
</dbReference>
<dbReference type="InterPro" id="IPR057259">
    <property type="entry name" value="Ribosomal_L19e"/>
</dbReference>
<keyword evidence="6" id="KW-1185">Reference proteome</keyword>
<evidence type="ECO:0000259" key="4">
    <source>
        <dbReference type="SMART" id="SM01416"/>
    </source>
</evidence>
<dbReference type="Gene3D" id="1.10.1650.10">
    <property type="match status" value="1"/>
</dbReference>
<evidence type="ECO:0000256" key="2">
    <source>
        <dbReference type="ARBA" id="ARBA00022980"/>
    </source>
</evidence>
<dbReference type="PANTHER" id="PTHR10722">
    <property type="entry name" value="60S RIBOSOMAL PROTEIN L19"/>
    <property type="match status" value="1"/>
</dbReference>
<dbReference type="GO" id="GO:0006412">
    <property type="term" value="P:translation"/>
    <property type="evidence" value="ECO:0007669"/>
    <property type="project" value="InterPro"/>
</dbReference>